<dbReference type="KEGG" id="ahm:TL08_03085"/>
<reference evidence="2" key="1">
    <citation type="submission" date="2016-03" db="EMBL/GenBank/DDBJ databases">
        <title>Complete genome sequence of the type strain Actinoalloteichus hymeniacidonis DSM 45092.</title>
        <authorList>
            <person name="Schaffert L."/>
            <person name="Albersmeier A."/>
            <person name="Winkler A."/>
            <person name="Kalinowski J."/>
            <person name="Zotchev S."/>
            <person name="Ruckert C."/>
        </authorList>
    </citation>
    <scope>NUCLEOTIDE SEQUENCE [LARGE SCALE GENOMIC DNA]</scope>
    <source>
        <strain evidence="2">HPA177(T) (DSM 45092(T))</strain>
    </source>
</reference>
<proteinExistence type="predicted"/>
<dbReference type="Proteomes" id="UP000095210">
    <property type="component" value="Chromosome"/>
</dbReference>
<sequence>MPDGDHSKGRNMVLRSGSCPPRSTTYPALGVRWGFGLFVEPMSGCRMIFEARSLRRLRA</sequence>
<evidence type="ECO:0000313" key="1">
    <source>
        <dbReference type="EMBL" id="AOS61451.1"/>
    </source>
</evidence>
<dbReference type="AlphaFoldDB" id="A0AAC9HLN1"/>
<gene>
    <name evidence="1" type="ORF">TL08_03085</name>
</gene>
<name>A0AAC9HLN1_9PSEU</name>
<organism evidence="1 2">
    <name type="scientific">Actinoalloteichus hymeniacidonis</name>
    <dbReference type="NCBI Taxonomy" id="340345"/>
    <lineage>
        <taxon>Bacteria</taxon>
        <taxon>Bacillati</taxon>
        <taxon>Actinomycetota</taxon>
        <taxon>Actinomycetes</taxon>
        <taxon>Pseudonocardiales</taxon>
        <taxon>Pseudonocardiaceae</taxon>
        <taxon>Actinoalloteichus</taxon>
    </lineage>
</organism>
<accession>A0AAC9HLN1</accession>
<dbReference type="EMBL" id="CP014859">
    <property type="protein sequence ID" value="AOS61451.1"/>
    <property type="molecule type" value="Genomic_DNA"/>
</dbReference>
<evidence type="ECO:0000313" key="2">
    <source>
        <dbReference type="Proteomes" id="UP000095210"/>
    </source>
</evidence>
<keyword evidence="2" id="KW-1185">Reference proteome</keyword>
<protein>
    <submittedName>
        <fullName evidence="1">Uncharacterized protein</fullName>
    </submittedName>
</protein>